<sequence length="77" mass="7409">ALTPSGRAGIEADDAEGGSRLIRGLGGWTRADLDAFAGYLARLNAGAGAGTDADPRAATGLADGDADADTAAAVHAA</sequence>
<organism evidence="1 2">
    <name type="scientific">Clavibacter michiganensis subsp. insidiosus</name>
    <dbReference type="NCBI Taxonomy" id="33014"/>
    <lineage>
        <taxon>Bacteria</taxon>
        <taxon>Bacillati</taxon>
        <taxon>Actinomycetota</taxon>
        <taxon>Actinomycetes</taxon>
        <taxon>Micrococcales</taxon>
        <taxon>Microbacteriaceae</taxon>
        <taxon>Clavibacter</taxon>
    </lineage>
</organism>
<feature type="non-terminal residue" evidence="1">
    <location>
        <position position="1"/>
    </location>
</feature>
<proteinExistence type="predicted"/>
<accession>A0A399Q9C5</accession>
<evidence type="ECO:0000313" key="1">
    <source>
        <dbReference type="EMBL" id="RIJ14725.1"/>
    </source>
</evidence>
<comment type="caution">
    <text evidence="1">The sequence shown here is derived from an EMBL/GenBank/DDBJ whole genome shotgun (WGS) entry which is preliminary data.</text>
</comment>
<reference evidence="1 2" key="1">
    <citation type="submission" date="2018-08" db="EMBL/GenBank/DDBJ databases">
        <title>Genome Sequence of Clavibacter michiganensis Subspecies type strains, and the Atypical Peach-Colored Strains Isolated from Tomato.</title>
        <authorList>
            <person name="Osdaghi E."/>
            <person name="Portier P."/>
            <person name="Briand M."/>
            <person name="Jacques M.-A."/>
        </authorList>
    </citation>
    <scope>NUCLEOTIDE SEQUENCE [LARGE SCALE GENOMIC DNA]</scope>
    <source>
        <strain evidence="1 2">CFBP 6488</strain>
    </source>
</reference>
<dbReference type="Proteomes" id="UP000266634">
    <property type="component" value="Unassembled WGS sequence"/>
</dbReference>
<gene>
    <name evidence="1" type="ORF">DZF93_14330</name>
</gene>
<evidence type="ECO:0000313" key="2">
    <source>
        <dbReference type="Proteomes" id="UP000266634"/>
    </source>
</evidence>
<dbReference type="AlphaFoldDB" id="A0A399Q9C5"/>
<protein>
    <submittedName>
        <fullName evidence="1">MarR family transcriptional regulator</fullName>
    </submittedName>
</protein>
<name>A0A399Q9C5_9MICO</name>
<dbReference type="EMBL" id="QWEA01000754">
    <property type="protein sequence ID" value="RIJ14725.1"/>
    <property type="molecule type" value="Genomic_DNA"/>
</dbReference>